<name>A0A6A5VHM3_9PLEO</name>
<reference evidence="2" key="1">
    <citation type="journal article" date="2020" name="Stud. Mycol.">
        <title>101 Dothideomycetes genomes: a test case for predicting lifestyles and emergence of pathogens.</title>
        <authorList>
            <person name="Haridas S."/>
            <person name="Albert R."/>
            <person name="Binder M."/>
            <person name="Bloem J."/>
            <person name="Labutti K."/>
            <person name="Salamov A."/>
            <person name="Andreopoulos B."/>
            <person name="Baker S."/>
            <person name="Barry K."/>
            <person name="Bills G."/>
            <person name="Bluhm B."/>
            <person name="Cannon C."/>
            <person name="Castanera R."/>
            <person name="Culley D."/>
            <person name="Daum C."/>
            <person name="Ezra D."/>
            <person name="Gonzalez J."/>
            <person name="Henrissat B."/>
            <person name="Kuo A."/>
            <person name="Liang C."/>
            <person name="Lipzen A."/>
            <person name="Lutzoni F."/>
            <person name="Magnuson J."/>
            <person name="Mondo S."/>
            <person name="Nolan M."/>
            <person name="Ohm R."/>
            <person name="Pangilinan J."/>
            <person name="Park H.-J."/>
            <person name="Ramirez L."/>
            <person name="Alfaro M."/>
            <person name="Sun H."/>
            <person name="Tritt A."/>
            <person name="Yoshinaga Y."/>
            <person name="Zwiers L.-H."/>
            <person name="Turgeon B."/>
            <person name="Goodwin S."/>
            <person name="Spatafora J."/>
            <person name="Crous P."/>
            <person name="Grigoriev I."/>
        </authorList>
    </citation>
    <scope>NUCLEOTIDE SEQUENCE</scope>
    <source>
        <strain evidence="2">CBS 107.79</strain>
    </source>
</reference>
<proteinExistence type="predicted"/>
<evidence type="ECO:0000313" key="2">
    <source>
        <dbReference type="EMBL" id="KAF1974546.1"/>
    </source>
</evidence>
<feature type="compositionally biased region" description="Basic residues" evidence="1">
    <location>
        <begin position="1"/>
        <end position="10"/>
    </location>
</feature>
<accession>A0A6A5VHM3</accession>
<gene>
    <name evidence="2" type="ORF">BU23DRAFT_553215</name>
</gene>
<dbReference type="Proteomes" id="UP000800036">
    <property type="component" value="Unassembled WGS sequence"/>
</dbReference>
<keyword evidence="3" id="KW-1185">Reference proteome</keyword>
<protein>
    <submittedName>
        <fullName evidence="2">Uncharacterized protein</fullName>
    </submittedName>
</protein>
<evidence type="ECO:0000313" key="3">
    <source>
        <dbReference type="Proteomes" id="UP000800036"/>
    </source>
</evidence>
<dbReference type="EMBL" id="ML976674">
    <property type="protein sequence ID" value="KAF1974546.1"/>
    <property type="molecule type" value="Genomic_DNA"/>
</dbReference>
<feature type="region of interest" description="Disordered" evidence="1">
    <location>
        <begin position="1"/>
        <end position="65"/>
    </location>
</feature>
<organism evidence="2 3">
    <name type="scientific">Bimuria novae-zelandiae CBS 107.79</name>
    <dbReference type="NCBI Taxonomy" id="1447943"/>
    <lineage>
        <taxon>Eukaryota</taxon>
        <taxon>Fungi</taxon>
        <taxon>Dikarya</taxon>
        <taxon>Ascomycota</taxon>
        <taxon>Pezizomycotina</taxon>
        <taxon>Dothideomycetes</taxon>
        <taxon>Pleosporomycetidae</taxon>
        <taxon>Pleosporales</taxon>
        <taxon>Massarineae</taxon>
        <taxon>Didymosphaeriaceae</taxon>
        <taxon>Bimuria</taxon>
    </lineage>
</organism>
<dbReference type="OrthoDB" id="4188844at2759"/>
<dbReference type="AlphaFoldDB" id="A0A6A5VHM3"/>
<evidence type="ECO:0000256" key="1">
    <source>
        <dbReference type="SAM" id="MobiDB-lite"/>
    </source>
</evidence>
<sequence>MDSHAPRRPPRALPSSTAPPPRRLFQTTHAPPGPRAPSRATTASKPSTVHIPPDASTNPDADLVERDSQGNYKIIAAPAAMRLAIEKPMTAEEEEREQERQVIALYGRSGAWSDQAAVQEEIEGALKSSMSRMIASLETDKWMFEGEGGRKN</sequence>